<keyword evidence="5 8" id="KW-0689">Ribosomal protein</keyword>
<sequence>MAKQSDSSKKEKVQSDITEKVLYINRCAKVVKGGRKFSFSALILAGDGKGKVGYGFAKANELTDAIRKGGEAARKNMQSFPMEGTTIPHEIEVKCDGVTVLLKPVARGSGIIAGSKLRDVLELAGIKDIMAKNLRGNNPVNMVKAIFKALSQLQSRAVIKQVRG</sequence>
<keyword evidence="12" id="KW-1185">Reference proteome</keyword>
<dbReference type="PROSITE" id="PS50881">
    <property type="entry name" value="S5_DSRBD"/>
    <property type="match status" value="1"/>
</dbReference>
<dbReference type="InterPro" id="IPR013810">
    <property type="entry name" value="Ribosomal_uS5_N"/>
</dbReference>
<comment type="function">
    <text evidence="1 8">Located at the back of the 30S subunit body where it stabilizes the conformation of the head with respect to the body.</text>
</comment>
<feature type="domain" description="S5 DRBM" evidence="10">
    <location>
        <begin position="17"/>
        <end position="80"/>
    </location>
</feature>
<dbReference type="NCBIfam" id="TIGR01021">
    <property type="entry name" value="rpsE_bact"/>
    <property type="match status" value="1"/>
</dbReference>
<keyword evidence="4 8" id="KW-0694">RNA-binding</keyword>
<comment type="caution">
    <text evidence="11">The sequence shown here is derived from an EMBL/GenBank/DDBJ whole genome shotgun (WGS) entry which is preliminary data.</text>
</comment>
<dbReference type="AlphaFoldDB" id="A0A090DVT3"/>
<evidence type="ECO:0000259" key="10">
    <source>
        <dbReference type="PROSITE" id="PS50881"/>
    </source>
</evidence>
<dbReference type="Gene3D" id="3.30.230.10">
    <property type="match status" value="1"/>
</dbReference>
<dbReference type="Gene3D" id="3.30.160.20">
    <property type="match status" value="1"/>
</dbReference>
<name>A0A090DVT3_9BACT</name>
<dbReference type="InterPro" id="IPR018192">
    <property type="entry name" value="Ribosomal_uS5_N_CS"/>
</dbReference>
<dbReference type="GO" id="GO:0015935">
    <property type="term" value="C:small ribosomal subunit"/>
    <property type="evidence" value="ECO:0007669"/>
    <property type="project" value="InterPro"/>
</dbReference>
<dbReference type="InterPro" id="IPR005712">
    <property type="entry name" value="Ribosomal_uS5_bac-type"/>
</dbReference>
<dbReference type="InterPro" id="IPR005324">
    <property type="entry name" value="Ribosomal_uS5_C"/>
</dbReference>
<dbReference type="Proteomes" id="UP000031552">
    <property type="component" value="Unassembled WGS sequence"/>
</dbReference>
<evidence type="ECO:0000256" key="9">
    <source>
        <dbReference type="RuleBase" id="RU003823"/>
    </source>
</evidence>
<evidence type="ECO:0000256" key="3">
    <source>
        <dbReference type="ARBA" id="ARBA00022730"/>
    </source>
</evidence>
<dbReference type="InterPro" id="IPR014721">
    <property type="entry name" value="Ribsml_uS5_D2-typ_fold_subgr"/>
</dbReference>
<proteinExistence type="inferred from homology"/>
<gene>
    <name evidence="8 11" type="primary">rpsE</name>
    <name evidence="11" type="ORF">CSEC_0230</name>
</gene>
<dbReference type="GO" id="GO:0005737">
    <property type="term" value="C:cytoplasm"/>
    <property type="evidence" value="ECO:0007669"/>
    <property type="project" value="UniProtKB-ARBA"/>
</dbReference>
<evidence type="ECO:0000256" key="8">
    <source>
        <dbReference type="HAMAP-Rule" id="MF_01307"/>
    </source>
</evidence>
<reference evidence="11" key="2">
    <citation type="submission" date="2014-09" db="EMBL/GenBank/DDBJ databases">
        <title>Criblamydia sequanensis harbors a mega-plasmid encoding arsenite resistance.</title>
        <authorList>
            <person name="Bertelli C."/>
            <person name="Goesmann A."/>
            <person name="Greub G."/>
        </authorList>
    </citation>
    <scope>NUCLEOTIDE SEQUENCE [LARGE SCALE GENOMIC DNA]</scope>
    <source>
        <strain evidence="11">CRIB-18</strain>
    </source>
</reference>
<comment type="domain">
    <text evidence="8">The N-terminal domain interacts with the head of the 30S subunit; the C-terminal domain interacts with the body and contacts protein S4. The interaction surface between S4 and S5 is involved in control of translational fidelity.</text>
</comment>
<dbReference type="InterPro" id="IPR020568">
    <property type="entry name" value="Ribosomal_Su5_D2-typ_SF"/>
</dbReference>
<dbReference type="PANTHER" id="PTHR48277:SF1">
    <property type="entry name" value="MITOCHONDRIAL RIBOSOMAL PROTEIN S5"/>
    <property type="match status" value="1"/>
</dbReference>
<dbReference type="Pfam" id="PF00333">
    <property type="entry name" value="Ribosomal_S5"/>
    <property type="match status" value="1"/>
</dbReference>
<dbReference type="OrthoDB" id="9809045at2"/>
<protein>
    <recommendedName>
        <fullName evidence="7 8">Small ribosomal subunit protein uS5</fullName>
    </recommendedName>
</protein>
<dbReference type="EMBL" id="CCEJ010000001">
    <property type="protein sequence ID" value="CDR33069.1"/>
    <property type="molecule type" value="Genomic_DNA"/>
</dbReference>
<evidence type="ECO:0000256" key="2">
    <source>
        <dbReference type="ARBA" id="ARBA00008945"/>
    </source>
</evidence>
<comment type="subunit">
    <text evidence="8">Part of the 30S ribosomal subunit. Contacts proteins S4 and S8.</text>
</comment>
<evidence type="ECO:0000256" key="1">
    <source>
        <dbReference type="ARBA" id="ARBA00003093"/>
    </source>
</evidence>
<comment type="function">
    <text evidence="8">With S4 and S12 plays an important role in translational accuracy.</text>
</comment>
<reference evidence="11" key="1">
    <citation type="submission" date="2013-12" db="EMBL/GenBank/DDBJ databases">
        <authorList>
            <person name="Linke B."/>
        </authorList>
    </citation>
    <scope>NUCLEOTIDE SEQUENCE [LARGE SCALE GENOMIC DNA]</scope>
    <source>
        <strain evidence="11">CRIB-18</strain>
    </source>
</reference>
<evidence type="ECO:0000313" key="12">
    <source>
        <dbReference type="Proteomes" id="UP000031552"/>
    </source>
</evidence>
<evidence type="ECO:0000256" key="6">
    <source>
        <dbReference type="ARBA" id="ARBA00023274"/>
    </source>
</evidence>
<keyword evidence="6 8" id="KW-0687">Ribonucleoprotein</keyword>
<dbReference type="HAMAP" id="MF_01307_B">
    <property type="entry name" value="Ribosomal_uS5_B"/>
    <property type="match status" value="1"/>
</dbReference>
<dbReference type="STRING" id="1437425.CSEC_0230"/>
<dbReference type="FunFam" id="3.30.160.20:FF:000066">
    <property type="entry name" value="30S ribosomal protein S5"/>
    <property type="match status" value="1"/>
</dbReference>
<evidence type="ECO:0000256" key="4">
    <source>
        <dbReference type="ARBA" id="ARBA00022884"/>
    </source>
</evidence>
<evidence type="ECO:0000313" key="11">
    <source>
        <dbReference type="EMBL" id="CDR33069.1"/>
    </source>
</evidence>
<evidence type="ECO:0000256" key="5">
    <source>
        <dbReference type="ARBA" id="ARBA00022980"/>
    </source>
</evidence>
<dbReference type="Pfam" id="PF03719">
    <property type="entry name" value="Ribosomal_S5_C"/>
    <property type="match status" value="1"/>
</dbReference>
<dbReference type="RefSeq" id="WP_041016564.1">
    <property type="nucleotide sequence ID" value="NZ_CCEJ010000001.1"/>
</dbReference>
<keyword evidence="3 8" id="KW-0699">rRNA-binding</keyword>
<dbReference type="GO" id="GO:0019843">
    <property type="term" value="F:rRNA binding"/>
    <property type="evidence" value="ECO:0007669"/>
    <property type="project" value="UniProtKB-UniRule"/>
</dbReference>
<dbReference type="SUPFAM" id="SSF54768">
    <property type="entry name" value="dsRNA-binding domain-like"/>
    <property type="match status" value="1"/>
</dbReference>
<dbReference type="eggNOG" id="COG0098">
    <property type="taxonomic scope" value="Bacteria"/>
</dbReference>
<accession>A0A090DVT3</accession>
<dbReference type="GO" id="GO:0006412">
    <property type="term" value="P:translation"/>
    <property type="evidence" value="ECO:0007669"/>
    <property type="project" value="UniProtKB-UniRule"/>
</dbReference>
<dbReference type="PANTHER" id="PTHR48277">
    <property type="entry name" value="MITOCHONDRIAL RIBOSOMAL PROTEIN S5"/>
    <property type="match status" value="1"/>
</dbReference>
<dbReference type="InterPro" id="IPR000851">
    <property type="entry name" value="Ribosomal_uS5"/>
</dbReference>
<dbReference type="SUPFAM" id="SSF54211">
    <property type="entry name" value="Ribosomal protein S5 domain 2-like"/>
    <property type="match status" value="1"/>
</dbReference>
<dbReference type="FunFam" id="3.30.230.10:FF:000002">
    <property type="entry name" value="30S ribosomal protein S5"/>
    <property type="match status" value="1"/>
</dbReference>
<evidence type="ECO:0000256" key="7">
    <source>
        <dbReference type="ARBA" id="ARBA00035255"/>
    </source>
</evidence>
<dbReference type="GO" id="GO:0003735">
    <property type="term" value="F:structural constituent of ribosome"/>
    <property type="evidence" value="ECO:0007669"/>
    <property type="project" value="UniProtKB-UniRule"/>
</dbReference>
<dbReference type="PROSITE" id="PS00585">
    <property type="entry name" value="RIBOSOMAL_S5"/>
    <property type="match status" value="1"/>
</dbReference>
<comment type="similarity">
    <text evidence="2 8 9">Belongs to the universal ribosomal protein uS5 family.</text>
</comment>
<organism evidence="11 12">
    <name type="scientific">Candidatus Criblamydia sequanensis CRIB-18</name>
    <dbReference type="NCBI Taxonomy" id="1437425"/>
    <lineage>
        <taxon>Bacteria</taxon>
        <taxon>Pseudomonadati</taxon>
        <taxon>Chlamydiota</taxon>
        <taxon>Chlamydiia</taxon>
        <taxon>Parachlamydiales</taxon>
        <taxon>Candidatus Criblamydiaceae</taxon>
        <taxon>Candidatus Criblamydia</taxon>
    </lineage>
</organism>